<feature type="domain" description="6-phosphogluconate dehydrogenase NADP-binding" evidence="5">
    <location>
        <begin position="25"/>
        <end position="179"/>
    </location>
</feature>
<evidence type="ECO:0000313" key="8">
    <source>
        <dbReference type="Proteomes" id="UP000679307"/>
    </source>
</evidence>
<evidence type="ECO:0000259" key="5">
    <source>
        <dbReference type="Pfam" id="PF03446"/>
    </source>
</evidence>
<sequence length="311" mass="31549">MTDQTPPATPSEQSPSESSPQRPVVAFLGTGTMGAPMARNVAAAGLETRVWNRTAAKAEPLADVATVCGGVAEAVDGADVVVTMLYDADSVAATMEEARGSLAPDAVWVQQSTVGVEGSDRLAALATDLGVAYLDAPVLGTKEPAEKGALVVLASGPEELRERVAPVLDAVGSRTTWVGPVGAGSRLKLAANAWVLSVVQGVADSLTLARELGVDPRAFLDAVSGGALDAPYVQLKGAAMLDGEHDASFALSGGVKDAGLILDAARDAGVDLSLVPGLHDRMRAADQAGYGDLDLSATYLLGLGGPDRPQA</sequence>
<proteinExistence type="inferred from homology"/>
<keyword evidence="3" id="KW-0520">NAD</keyword>
<dbReference type="Pfam" id="PF14833">
    <property type="entry name" value="NAD_binding_11"/>
    <property type="match status" value="1"/>
</dbReference>
<comment type="similarity">
    <text evidence="1">Belongs to the HIBADH-related family.</text>
</comment>
<evidence type="ECO:0000256" key="2">
    <source>
        <dbReference type="ARBA" id="ARBA00023002"/>
    </source>
</evidence>
<feature type="region of interest" description="Disordered" evidence="4">
    <location>
        <begin position="1"/>
        <end position="23"/>
    </location>
</feature>
<evidence type="ECO:0000259" key="6">
    <source>
        <dbReference type="Pfam" id="PF14833"/>
    </source>
</evidence>
<feature type="domain" description="3-hydroxyisobutyrate dehydrogenase-like NAD-binding" evidence="6">
    <location>
        <begin position="182"/>
        <end position="299"/>
    </location>
</feature>
<dbReference type="InterPro" id="IPR013328">
    <property type="entry name" value="6PGD_dom2"/>
</dbReference>
<reference evidence="7 8" key="1">
    <citation type="submission" date="2021-05" db="EMBL/GenBank/DDBJ databases">
        <title>Complete genome of Nocardioides aquaticus KCTC 9944T isolated from meromictic and hypersaline Ekho Lake, Antarctica.</title>
        <authorList>
            <person name="Hwang K."/>
            <person name="Kim K.M."/>
            <person name="Choe H."/>
        </authorList>
    </citation>
    <scope>NUCLEOTIDE SEQUENCE [LARGE SCALE GENOMIC DNA]</scope>
    <source>
        <strain evidence="7 8">KCTC 9944</strain>
    </source>
</reference>
<dbReference type="InterPro" id="IPR006115">
    <property type="entry name" value="6PGDH_NADP-bd"/>
</dbReference>
<dbReference type="Pfam" id="PF03446">
    <property type="entry name" value="NAD_binding_2"/>
    <property type="match status" value="1"/>
</dbReference>
<dbReference type="InterPro" id="IPR015815">
    <property type="entry name" value="HIBADH-related"/>
</dbReference>
<keyword evidence="8" id="KW-1185">Reference proteome</keyword>
<dbReference type="PANTHER" id="PTHR43580">
    <property type="entry name" value="OXIDOREDUCTASE GLYR1-RELATED"/>
    <property type="match status" value="1"/>
</dbReference>
<organism evidence="7 8">
    <name type="scientific">Nocardioides aquaticus</name>
    <dbReference type="NCBI Taxonomy" id="160826"/>
    <lineage>
        <taxon>Bacteria</taxon>
        <taxon>Bacillati</taxon>
        <taxon>Actinomycetota</taxon>
        <taxon>Actinomycetes</taxon>
        <taxon>Propionibacteriales</taxon>
        <taxon>Nocardioidaceae</taxon>
        <taxon>Nocardioides</taxon>
    </lineage>
</organism>
<dbReference type="Gene3D" id="3.40.50.720">
    <property type="entry name" value="NAD(P)-binding Rossmann-like Domain"/>
    <property type="match status" value="1"/>
</dbReference>
<dbReference type="InterPro" id="IPR036291">
    <property type="entry name" value="NAD(P)-bd_dom_sf"/>
</dbReference>
<evidence type="ECO:0000256" key="4">
    <source>
        <dbReference type="SAM" id="MobiDB-lite"/>
    </source>
</evidence>
<dbReference type="GO" id="GO:0008679">
    <property type="term" value="F:2-hydroxy-3-oxopropionate reductase activity"/>
    <property type="evidence" value="ECO:0007669"/>
    <property type="project" value="UniProtKB-EC"/>
</dbReference>
<dbReference type="RefSeq" id="WP_214055513.1">
    <property type="nucleotide sequence ID" value="NZ_BAAAHS010000095.1"/>
</dbReference>
<dbReference type="EMBL" id="CP075371">
    <property type="protein sequence ID" value="QVT79870.1"/>
    <property type="molecule type" value="Genomic_DNA"/>
</dbReference>
<dbReference type="Gene3D" id="1.10.1040.10">
    <property type="entry name" value="N-(1-d-carboxylethyl)-l-norvaline Dehydrogenase, domain 2"/>
    <property type="match status" value="1"/>
</dbReference>
<evidence type="ECO:0000256" key="1">
    <source>
        <dbReference type="ARBA" id="ARBA00009080"/>
    </source>
</evidence>
<dbReference type="InterPro" id="IPR051265">
    <property type="entry name" value="HIBADH-related_NP60_sf"/>
</dbReference>
<accession>A0ABX8EIZ1</accession>
<evidence type="ECO:0000256" key="3">
    <source>
        <dbReference type="ARBA" id="ARBA00023027"/>
    </source>
</evidence>
<gene>
    <name evidence="7" type="primary">glxR</name>
    <name evidence="7" type="ORF">ENKNEFLB_02260</name>
</gene>
<keyword evidence="2 7" id="KW-0560">Oxidoreductase</keyword>
<dbReference type="EC" id="1.1.1.60" evidence="7"/>
<dbReference type="SUPFAM" id="SSF51735">
    <property type="entry name" value="NAD(P)-binding Rossmann-fold domains"/>
    <property type="match status" value="1"/>
</dbReference>
<feature type="compositionally biased region" description="Low complexity" evidence="4">
    <location>
        <begin position="1"/>
        <end position="21"/>
    </location>
</feature>
<dbReference type="InterPro" id="IPR008927">
    <property type="entry name" value="6-PGluconate_DH-like_C_sf"/>
</dbReference>
<evidence type="ECO:0000313" key="7">
    <source>
        <dbReference type="EMBL" id="QVT79870.1"/>
    </source>
</evidence>
<protein>
    <submittedName>
        <fullName evidence="7">2-hydroxy-3-oxopropionate reductase</fullName>
        <ecNumber evidence="7">1.1.1.60</ecNumber>
    </submittedName>
</protein>
<name>A0ABX8EIZ1_9ACTN</name>
<dbReference type="SUPFAM" id="SSF48179">
    <property type="entry name" value="6-phosphogluconate dehydrogenase C-terminal domain-like"/>
    <property type="match status" value="1"/>
</dbReference>
<dbReference type="Proteomes" id="UP000679307">
    <property type="component" value="Chromosome"/>
</dbReference>
<dbReference type="PANTHER" id="PTHR43580:SF2">
    <property type="entry name" value="CYTOKINE-LIKE NUCLEAR FACTOR N-PAC"/>
    <property type="match status" value="1"/>
</dbReference>
<dbReference type="InterPro" id="IPR029154">
    <property type="entry name" value="HIBADH-like_NADP-bd"/>
</dbReference>
<dbReference type="PIRSF" id="PIRSF000103">
    <property type="entry name" value="HIBADH"/>
    <property type="match status" value="1"/>
</dbReference>